<dbReference type="PANTHER" id="PTHR30386">
    <property type="entry name" value="MEMBRANE FUSION SUBUNIT OF EMRAB-TOLC MULTIDRUG EFFLUX PUMP"/>
    <property type="match status" value="1"/>
</dbReference>
<dbReference type="KEGG" id="lrz:BJI69_12895"/>
<dbReference type="Gene3D" id="2.40.50.100">
    <property type="match status" value="1"/>
</dbReference>
<organism evidence="1 2">
    <name type="scientific">Luteibacter rhizovicinus DSM 16549</name>
    <dbReference type="NCBI Taxonomy" id="1440763"/>
    <lineage>
        <taxon>Bacteria</taxon>
        <taxon>Pseudomonadati</taxon>
        <taxon>Pseudomonadota</taxon>
        <taxon>Gammaproteobacteria</taxon>
        <taxon>Lysobacterales</taxon>
        <taxon>Rhodanobacteraceae</taxon>
        <taxon>Luteibacter</taxon>
    </lineage>
</organism>
<dbReference type="SUPFAM" id="SSF51230">
    <property type="entry name" value="Single hybrid motif"/>
    <property type="match status" value="1"/>
</dbReference>
<dbReference type="EMBL" id="CP017480">
    <property type="protein sequence ID" value="APG04704.1"/>
    <property type="molecule type" value="Genomic_DNA"/>
</dbReference>
<name>A0A0G9HKJ3_9GAMM</name>
<protein>
    <submittedName>
        <fullName evidence="1">Uncharacterized protein</fullName>
    </submittedName>
</protein>
<accession>A0A0G9HKJ3</accession>
<dbReference type="InterPro" id="IPR011053">
    <property type="entry name" value="Single_hybrid_motif"/>
</dbReference>
<dbReference type="AlphaFoldDB" id="A0A0G9HKJ3"/>
<reference evidence="2" key="1">
    <citation type="submission" date="2016-09" db="EMBL/GenBank/DDBJ databases">
        <authorList>
            <person name="Lysoe E."/>
        </authorList>
    </citation>
    <scope>NUCLEOTIDE SEQUENCE [LARGE SCALE GENOMIC DNA]</scope>
    <source>
        <strain evidence="2">LJ96T</strain>
    </source>
</reference>
<sequence>MDAPLFRSQLLEGRQNTGFGRVTVASPPSHMAWVACAVVSATMIVALLVFGHYTRRERALGSLVPRDGLVRLSARDGGVVSEVLVSEGQQVGAGQALLRISGDKNSRAMGSTGSGAAMSLALQRAALDTEMLDLDRIAIVQKEGLRRSEALLKRELQQFAQQLKLTRQQSESGTAF</sequence>
<dbReference type="PANTHER" id="PTHR30386:SF28">
    <property type="entry name" value="EXPORTED PROTEIN"/>
    <property type="match status" value="1"/>
</dbReference>
<evidence type="ECO:0000313" key="1">
    <source>
        <dbReference type="EMBL" id="APG04704.1"/>
    </source>
</evidence>
<gene>
    <name evidence="1" type="ORF">BJI69_12895</name>
</gene>
<dbReference type="InterPro" id="IPR050739">
    <property type="entry name" value="MFP"/>
</dbReference>
<dbReference type="STRING" id="1440763.BJI69_12895"/>
<dbReference type="PATRIC" id="fig|1440763.5.peg.382"/>
<dbReference type="Proteomes" id="UP000182987">
    <property type="component" value="Chromosome"/>
</dbReference>
<evidence type="ECO:0000313" key="2">
    <source>
        <dbReference type="Proteomes" id="UP000182987"/>
    </source>
</evidence>
<keyword evidence="2" id="KW-1185">Reference proteome</keyword>
<proteinExistence type="predicted"/>